<reference evidence="3" key="1">
    <citation type="journal article" date="2017" name="Nat. Microbiol.">
        <title>Global analysis of biosynthetic gene clusters reveals vast potential of secondary metabolite production in Penicillium species.</title>
        <authorList>
            <person name="Nielsen J.C."/>
            <person name="Grijseels S."/>
            <person name="Prigent S."/>
            <person name="Ji B."/>
            <person name="Dainat J."/>
            <person name="Nielsen K.F."/>
            <person name="Frisvad J.C."/>
            <person name="Workman M."/>
            <person name="Nielsen J."/>
        </authorList>
    </citation>
    <scope>NUCLEOTIDE SEQUENCE [LARGE SCALE GENOMIC DNA]</scope>
    <source>
        <strain evidence="3">IBT 24891</strain>
    </source>
</reference>
<keyword evidence="1" id="KW-0812">Transmembrane</keyword>
<dbReference type="EMBL" id="MLKD01000003">
    <property type="protein sequence ID" value="OQE28298.1"/>
    <property type="molecule type" value="Genomic_DNA"/>
</dbReference>
<proteinExistence type="predicted"/>
<accession>A0A1V6TPJ8</accession>
<evidence type="ECO:0000313" key="3">
    <source>
        <dbReference type="Proteomes" id="UP000191285"/>
    </source>
</evidence>
<evidence type="ECO:0000313" key="2">
    <source>
        <dbReference type="EMBL" id="OQE28298.1"/>
    </source>
</evidence>
<protein>
    <submittedName>
        <fullName evidence="2">Uncharacterized protein</fullName>
    </submittedName>
</protein>
<feature type="transmembrane region" description="Helical" evidence="1">
    <location>
        <begin position="47"/>
        <end position="64"/>
    </location>
</feature>
<name>A0A1V6TPJ8_9EURO</name>
<dbReference type="AlphaFoldDB" id="A0A1V6TPJ8"/>
<keyword evidence="1" id="KW-0472">Membrane</keyword>
<dbReference type="Proteomes" id="UP000191285">
    <property type="component" value="Unassembled WGS sequence"/>
</dbReference>
<evidence type="ECO:0000256" key="1">
    <source>
        <dbReference type="SAM" id="Phobius"/>
    </source>
</evidence>
<dbReference type="OrthoDB" id="4363085at2759"/>
<sequence length="115" mass="12162">MQNFWLFPNLLASTGSLVGGIIAFTNPSALSGSSQVNDGELCYQRMYTARALPLGILAGVLPFYHEGPVVASIILAAATIQAVDVTIGYSKGDRGMMIGASVATVIHTFFFFSLD</sequence>
<feature type="transmembrane region" description="Helical" evidence="1">
    <location>
        <begin position="6"/>
        <end position="26"/>
    </location>
</feature>
<gene>
    <name evidence="2" type="ORF">PENSTE_c003G01250</name>
</gene>
<organism evidence="2 3">
    <name type="scientific">Penicillium steckii</name>
    <dbReference type="NCBI Taxonomy" id="303698"/>
    <lineage>
        <taxon>Eukaryota</taxon>
        <taxon>Fungi</taxon>
        <taxon>Dikarya</taxon>
        <taxon>Ascomycota</taxon>
        <taxon>Pezizomycotina</taxon>
        <taxon>Eurotiomycetes</taxon>
        <taxon>Eurotiomycetidae</taxon>
        <taxon>Eurotiales</taxon>
        <taxon>Aspergillaceae</taxon>
        <taxon>Penicillium</taxon>
    </lineage>
</organism>
<comment type="caution">
    <text evidence="2">The sequence shown here is derived from an EMBL/GenBank/DDBJ whole genome shotgun (WGS) entry which is preliminary data.</text>
</comment>
<feature type="transmembrane region" description="Helical" evidence="1">
    <location>
        <begin position="96"/>
        <end position="114"/>
    </location>
</feature>
<keyword evidence="1" id="KW-1133">Transmembrane helix</keyword>
<keyword evidence="3" id="KW-1185">Reference proteome</keyword>